<dbReference type="EMBL" id="CAWYQH010000152">
    <property type="protein sequence ID" value="CAK8695413.1"/>
    <property type="molecule type" value="Genomic_DNA"/>
</dbReference>
<dbReference type="Pfam" id="PF07714">
    <property type="entry name" value="PK_Tyr_Ser-Thr"/>
    <property type="match status" value="1"/>
</dbReference>
<evidence type="ECO:0000313" key="3">
    <source>
        <dbReference type="EMBL" id="CAK8695413.1"/>
    </source>
</evidence>
<name>A0ABP0GVQ5_CLALP</name>
<reference evidence="3 4" key="1">
    <citation type="submission" date="2024-02" db="EMBL/GenBank/DDBJ databases">
        <authorList>
            <person name="Daric V."/>
            <person name="Darras S."/>
        </authorList>
    </citation>
    <scope>NUCLEOTIDE SEQUENCE [LARGE SCALE GENOMIC DNA]</scope>
</reference>
<feature type="compositionally biased region" description="Polar residues" evidence="1">
    <location>
        <begin position="334"/>
        <end position="348"/>
    </location>
</feature>
<proteinExistence type="predicted"/>
<dbReference type="PANTHER" id="PTHR44329:SF291">
    <property type="entry name" value="PROTEIN KINASE DOMAIN-CONTAINING PROTEIN"/>
    <property type="match status" value="1"/>
</dbReference>
<sequence>MQFQNPFHNLSFVGLRNYEASHFFTQKGNQFGCEEVVILQVCKHEVLGQVMVRLRPTEGTSQSPDVESRSYKRTHFEVERFRNVNHKNIVQFYGVTMWPGFAGIITESPECGCLLSLLRSKDLVPVIPWWLRHRILTEVFEALQYLHNRPVPIVHGDVTSRAILLTDDLIVKLSDIHAIREATANPSMADDILRHSLLTPDYQKRVDVYSASQVGYEIITRKILSKSEFGYITSLHEPVAMLAELQLEDELGSNNTDSSVRNLLKKITFICGNLNNTDGADANTVLGLLTSRQEDYYTTKLFNEAREIGKWITLRPVQSFAEKKTLDVIYNKSSGDNQATDKTSARIQTDSRRKPVMSPPSPFFVRPANEHIPGTSVIPPTGPYDSRFVPKDGTRRNAFVPKENEVSPSTGPKLFTLFERATSDGNKENQPMTPLNAWRENHLFHKARSADEMPSHRNFVNSPTSAGFNW</sequence>
<organism evidence="3 4">
    <name type="scientific">Clavelina lepadiformis</name>
    <name type="common">Light-bulb sea squirt</name>
    <name type="synonym">Ascidia lepadiformis</name>
    <dbReference type="NCBI Taxonomy" id="159417"/>
    <lineage>
        <taxon>Eukaryota</taxon>
        <taxon>Metazoa</taxon>
        <taxon>Chordata</taxon>
        <taxon>Tunicata</taxon>
        <taxon>Ascidiacea</taxon>
        <taxon>Aplousobranchia</taxon>
        <taxon>Clavelinidae</taxon>
        <taxon>Clavelina</taxon>
    </lineage>
</organism>
<dbReference type="PROSITE" id="PS50011">
    <property type="entry name" value="PROTEIN_KINASE_DOM"/>
    <property type="match status" value="1"/>
</dbReference>
<dbReference type="Proteomes" id="UP001642483">
    <property type="component" value="Unassembled WGS sequence"/>
</dbReference>
<dbReference type="PANTHER" id="PTHR44329">
    <property type="entry name" value="SERINE/THREONINE-PROTEIN KINASE TNNI3K-RELATED"/>
    <property type="match status" value="1"/>
</dbReference>
<comment type="caution">
    <text evidence="3">The sequence shown here is derived from an EMBL/GenBank/DDBJ whole genome shotgun (WGS) entry which is preliminary data.</text>
</comment>
<feature type="region of interest" description="Disordered" evidence="1">
    <location>
        <begin position="334"/>
        <end position="361"/>
    </location>
</feature>
<evidence type="ECO:0000259" key="2">
    <source>
        <dbReference type="PROSITE" id="PS50011"/>
    </source>
</evidence>
<dbReference type="InterPro" id="IPR000719">
    <property type="entry name" value="Prot_kinase_dom"/>
</dbReference>
<evidence type="ECO:0000313" key="4">
    <source>
        <dbReference type="Proteomes" id="UP001642483"/>
    </source>
</evidence>
<dbReference type="SUPFAM" id="SSF56112">
    <property type="entry name" value="Protein kinase-like (PK-like)"/>
    <property type="match status" value="1"/>
</dbReference>
<feature type="domain" description="Protein kinase" evidence="2">
    <location>
        <begin position="7"/>
        <end position="297"/>
    </location>
</feature>
<protein>
    <recommendedName>
        <fullName evidence="2">Protein kinase domain-containing protein</fullName>
    </recommendedName>
</protein>
<evidence type="ECO:0000256" key="1">
    <source>
        <dbReference type="SAM" id="MobiDB-lite"/>
    </source>
</evidence>
<dbReference type="InterPro" id="IPR001245">
    <property type="entry name" value="Ser-Thr/Tyr_kinase_cat_dom"/>
</dbReference>
<dbReference type="Gene3D" id="1.10.510.10">
    <property type="entry name" value="Transferase(Phosphotransferase) domain 1"/>
    <property type="match status" value="1"/>
</dbReference>
<dbReference type="InterPro" id="IPR051681">
    <property type="entry name" value="Ser/Thr_Kinases-Pseudokinases"/>
</dbReference>
<gene>
    <name evidence="3" type="ORF">CVLEPA_LOCUS28691</name>
</gene>
<accession>A0ABP0GVQ5</accession>
<keyword evidence="4" id="KW-1185">Reference proteome</keyword>
<dbReference type="InterPro" id="IPR011009">
    <property type="entry name" value="Kinase-like_dom_sf"/>
</dbReference>